<proteinExistence type="predicted"/>
<evidence type="ECO:0000313" key="4">
    <source>
        <dbReference type="Proteomes" id="UP000004283"/>
    </source>
</evidence>
<dbReference type="RefSeq" id="WP_002815993.1">
    <property type="nucleotide sequence ID" value="NZ_GG693387.1"/>
</dbReference>
<sequence length="387" mass="44788">MPKRSRTFMYTQQLQHLPFQDVAAFQSRLENINVAEYAFIIHDQDTVDGHPVTSHIHAVLRYQNARSVDSVAKQVSDKAQYIEIWNGNYANAYAYLVHKTDGASRKYQYPLDSVTSNFDFKERIESFSSTGNRTNQLAIKYILDEIVSGKILTKEEAYQLLPGSLLSKSVNNINSAFQIRQVLEAERWRKDKKASGERIHVIWIFGVAGTGKTRFAIDFFKKLNMKYFKSGSSKDPFQGYSGQHGIILDDLRPNEGLSYADLLRFLDPWNLEAMAASRYFDKGLQADYVIITSPLGPVEFYDSLFTDEMDAFDQLTRRLETVLYFDRQSIMECELMSLNYKLQYRASTSLKVENRWYVPEEEQSEGHFNLSEIQNLFKDEEETNTDE</sequence>
<name>C2KI24_LEUMC</name>
<dbReference type="GO" id="GO:0003916">
    <property type="term" value="F:DNA topoisomerase activity"/>
    <property type="evidence" value="ECO:0007669"/>
    <property type="project" value="InterPro"/>
</dbReference>
<dbReference type="Proteomes" id="UP000004283">
    <property type="component" value="Unassembled WGS sequence"/>
</dbReference>
<dbReference type="InterPro" id="IPR000605">
    <property type="entry name" value="Helicase_SF3_ssDNA/RNA_vir"/>
</dbReference>
<dbReference type="AlphaFoldDB" id="C2KI24"/>
<dbReference type="GO" id="GO:0003723">
    <property type="term" value="F:RNA binding"/>
    <property type="evidence" value="ECO:0007669"/>
    <property type="project" value="InterPro"/>
</dbReference>
<dbReference type="InterPro" id="IPR027417">
    <property type="entry name" value="P-loop_NTPase"/>
</dbReference>
<accession>C2KI24</accession>
<dbReference type="GO" id="GO:0003724">
    <property type="term" value="F:RNA helicase activity"/>
    <property type="evidence" value="ECO:0007669"/>
    <property type="project" value="InterPro"/>
</dbReference>
<evidence type="ECO:0000259" key="1">
    <source>
        <dbReference type="Pfam" id="PF00910"/>
    </source>
</evidence>
<comment type="caution">
    <text evidence="3">The sequence shown here is derived from an EMBL/GenBank/DDBJ whole genome shotgun (WGS) entry which is preliminary data.</text>
</comment>
<dbReference type="GO" id="GO:0006260">
    <property type="term" value="P:DNA replication"/>
    <property type="evidence" value="ECO:0007669"/>
    <property type="project" value="InterPro"/>
</dbReference>
<feature type="domain" description="Helicase superfamily 3 single-stranded DNA/RNA virus" evidence="1">
    <location>
        <begin position="202"/>
        <end position="293"/>
    </location>
</feature>
<protein>
    <submittedName>
        <fullName evidence="3">Uncharacterized protein</fullName>
    </submittedName>
</protein>
<dbReference type="Pfam" id="PF01719">
    <property type="entry name" value="Rep_OBD"/>
    <property type="match status" value="1"/>
</dbReference>
<dbReference type="Pfam" id="PF00910">
    <property type="entry name" value="RNA_helicase"/>
    <property type="match status" value="1"/>
</dbReference>
<dbReference type="Gene3D" id="3.40.1310.30">
    <property type="match status" value="1"/>
</dbReference>
<dbReference type="GO" id="GO:0005727">
    <property type="term" value="C:extrachromosomal circular DNA"/>
    <property type="evidence" value="ECO:0007669"/>
    <property type="project" value="InterPro"/>
</dbReference>
<dbReference type="InterPro" id="IPR002631">
    <property type="entry name" value="Plasmid_rep_OBD"/>
</dbReference>
<dbReference type="SUPFAM" id="SSF52540">
    <property type="entry name" value="P-loop containing nucleoside triphosphate hydrolases"/>
    <property type="match status" value="1"/>
</dbReference>
<reference evidence="3 4" key="1">
    <citation type="submission" date="2009-04" db="EMBL/GenBank/DDBJ databases">
        <authorList>
            <person name="Qin X."/>
            <person name="Bachman B."/>
            <person name="Battles P."/>
            <person name="Bell A."/>
            <person name="Bess C."/>
            <person name="Bickham C."/>
            <person name="Chaboub L."/>
            <person name="Chen D."/>
            <person name="Coyle M."/>
            <person name="Deiros D.R."/>
            <person name="Dinh H."/>
            <person name="Forbes L."/>
            <person name="Fowler G."/>
            <person name="Francisco L."/>
            <person name="Fu Q."/>
            <person name="Gubbala S."/>
            <person name="Hale W."/>
            <person name="Han Y."/>
            <person name="Hemphill L."/>
            <person name="Highlander S.K."/>
            <person name="Hirani K."/>
            <person name="Hogues M."/>
            <person name="Jackson L."/>
            <person name="Jakkamsetti A."/>
            <person name="Javaid M."/>
            <person name="Jiang H."/>
            <person name="Korchina V."/>
            <person name="Kovar C."/>
            <person name="Lara F."/>
            <person name="Lee S."/>
            <person name="Mata R."/>
            <person name="Mathew T."/>
            <person name="Moen C."/>
            <person name="Morales K."/>
            <person name="Munidasa M."/>
            <person name="Nazareth L."/>
            <person name="Ngo R."/>
            <person name="Nguyen L."/>
            <person name="Okwuonu G."/>
            <person name="Ongeri F."/>
            <person name="Patil S."/>
            <person name="Petrosino J."/>
            <person name="Pham C."/>
            <person name="Pham P."/>
            <person name="Pu L.-L."/>
            <person name="Puazo M."/>
            <person name="Raj R."/>
            <person name="Reid J."/>
            <person name="Rouhana J."/>
            <person name="Saada N."/>
            <person name="Shang Y."/>
            <person name="Simmons D."/>
            <person name="Thornton R."/>
            <person name="Warren J."/>
            <person name="Weissenberger G."/>
            <person name="Zhang J."/>
            <person name="Zhang L."/>
            <person name="Zhou C."/>
            <person name="Zhu D."/>
            <person name="Muzny D."/>
            <person name="Worley K."/>
            <person name="Gibbs R."/>
        </authorList>
    </citation>
    <scope>NUCLEOTIDE SEQUENCE [LARGE SCALE GENOMIC DNA]</scope>
    <source>
        <strain evidence="3 4">ATCC 19254</strain>
    </source>
</reference>
<evidence type="ECO:0000313" key="3">
    <source>
        <dbReference type="EMBL" id="EEJ43069.1"/>
    </source>
</evidence>
<dbReference type="EMBL" id="ACKV01000009">
    <property type="protein sequence ID" value="EEJ43069.1"/>
    <property type="molecule type" value="Genomic_DNA"/>
</dbReference>
<organism evidence="3 4">
    <name type="scientific">Leuconostoc mesenteroides subsp. cremoris ATCC 19254</name>
    <dbReference type="NCBI Taxonomy" id="586220"/>
    <lineage>
        <taxon>Bacteria</taxon>
        <taxon>Bacillati</taxon>
        <taxon>Bacillota</taxon>
        <taxon>Bacilli</taxon>
        <taxon>Lactobacillales</taxon>
        <taxon>Lactobacillaceae</taxon>
        <taxon>Leuconostoc</taxon>
    </lineage>
</organism>
<dbReference type="GO" id="GO:0003677">
    <property type="term" value="F:DNA binding"/>
    <property type="evidence" value="ECO:0007669"/>
    <property type="project" value="InterPro"/>
</dbReference>
<gene>
    <name evidence="3" type="ORF">HMPREF0555_0290</name>
</gene>
<feature type="domain" description="Plasmid replication protein origin binding" evidence="2">
    <location>
        <begin position="3"/>
        <end position="119"/>
    </location>
</feature>
<evidence type="ECO:0000259" key="2">
    <source>
        <dbReference type="Pfam" id="PF01719"/>
    </source>
</evidence>
<dbReference type="HOGENOM" id="CLU_053695_0_0_9"/>